<proteinExistence type="predicted"/>
<dbReference type="GO" id="GO:0005525">
    <property type="term" value="F:GTP binding"/>
    <property type="evidence" value="ECO:0007669"/>
    <property type="project" value="InterPro"/>
</dbReference>
<reference evidence="4" key="1">
    <citation type="submission" date="2020-01" db="EMBL/GenBank/DDBJ databases">
        <title>Identification and distribution of gene clusters putatively required for synthesis of sphingolipid metabolism inhibitors in phylogenetically diverse species of the filamentous fungus Fusarium.</title>
        <authorList>
            <person name="Kim H.-S."/>
            <person name="Busman M."/>
            <person name="Brown D.W."/>
            <person name="Divon H."/>
            <person name="Uhlig S."/>
            <person name="Proctor R.H."/>
        </authorList>
    </citation>
    <scope>NUCLEOTIDE SEQUENCE</scope>
    <source>
        <strain evidence="4">NRRL 53441</strain>
    </source>
</reference>
<evidence type="ECO:0000256" key="1">
    <source>
        <dbReference type="ARBA" id="ARBA00022741"/>
    </source>
</evidence>
<dbReference type="PANTHER" id="PTHR11566:SF21">
    <property type="entry name" value="DYNAMIN RELATED PROTEIN 1, ISOFORM A"/>
    <property type="match status" value="1"/>
</dbReference>
<dbReference type="Proteomes" id="UP000605986">
    <property type="component" value="Unassembled WGS sequence"/>
</dbReference>
<dbReference type="GO" id="GO:0006897">
    <property type="term" value="P:endocytosis"/>
    <property type="evidence" value="ECO:0007669"/>
    <property type="project" value="TreeGrafter"/>
</dbReference>
<feature type="domain" description="Dynamin GTPase" evidence="3">
    <location>
        <begin position="96"/>
        <end position="367"/>
    </location>
</feature>
<evidence type="ECO:0000313" key="5">
    <source>
        <dbReference type="Proteomes" id="UP000605986"/>
    </source>
</evidence>
<dbReference type="PRINTS" id="PR00195">
    <property type="entry name" value="DYNAMIN"/>
</dbReference>
<dbReference type="SUPFAM" id="SSF52540">
    <property type="entry name" value="P-loop containing nucleoside triphosphate hydrolases"/>
    <property type="match status" value="1"/>
</dbReference>
<dbReference type="Gene3D" id="3.40.50.300">
    <property type="entry name" value="P-loop containing nucleotide triphosphate hydrolases"/>
    <property type="match status" value="1"/>
</dbReference>
<dbReference type="PANTHER" id="PTHR11566">
    <property type="entry name" value="DYNAMIN"/>
    <property type="match status" value="1"/>
</dbReference>
<dbReference type="EMBL" id="JAADJG010000189">
    <property type="protein sequence ID" value="KAF4452369.1"/>
    <property type="molecule type" value="Genomic_DNA"/>
</dbReference>
<gene>
    <name evidence="4" type="ORF">F53441_4778</name>
</gene>
<keyword evidence="2" id="KW-0342">GTP-binding</keyword>
<accession>A0A8H4NV63</accession>
<evidence type="ECO:0000313" key="4">
    <source>
        <dbReference type="EMBL" id="KAF4452369.1"/>
    </source>
</evidence>
<dbReference type="OrthoDB" id="5061070at2759"/>
<evidence type="ECO:0000259" key="3">
    <source>
        <dbReference type="SMART" id="SM00053"/>
    </source>
</evidence>
<dbReference type="GO" id="GO:0005739">
    <property type="term" value="C:mitochondrion"/>
    <property type="evidence" value="ECO:0007669"/>
    <property type="project" value="TreeGrafter"/>
</dbReference>
<evidence type="ECO:0000256" key="2">
    <source>
        <dbReference type="ARBA" id="ARBA00023134"/>
    </source>
</evidence>
<dbReference type="InterPro" id="IPR000375">
    <property type="entry name" value="Dynamin_stalk"/>
</dbReference>
<dbReference type="InterPro" id="IPR045063">
    <property type="entry name" value="Dynamin_N"/>
</dbReference>
<dbReference type="GO" id="GO:0005874">
    <property type="term" value="C:microtubule"/>
    <property type="evidence" value="ECO:0007669"/>
    <property type="project" value="TreeGrafter"/>
</dbReference>
<dbReference type="InterPro" id="IPR001401">
    <property type="entry name" value="Dynamin_GTPase"/>
</dbReference>
<dbReference type="GO" id="GO:0000266">
    <property type="term" value="P:mitochondrial fission"/>
    <property type="evidence" value="ECO:0007669"/>
    <property type="project" value="TreeGrafter"/>
</dbReference>
<dbReference type="GO" id="GO:0016020">
    <property type="term" value="C:membrane"/>
    <property type="evidence" value="ECO:0007669"/>
    <property type="project" value="TreeGrafter"/>
</dbReference>
<dbReference type="Pfam" id="PF00350">
    <property type="entry name" value="Dynamin_N"/>
    <property type="match status" value="1"/>
</dbReference>
<dbReference type="GO" id="GO:0003924">
    <property type="term" value="F:GTPase activity"/>
    <property type="evidence" value="ECO:0007669"/>
    <property type="project" value="InterPro"/>
</dbReference>
<keyword evidence="1" id="KW-0547">Nucleotide-binding</keyword>
<dbReference type="GO" id="GO:0048312">
    <property type="term" value="P:intracellular distribution of mitochondria"/>
    <property type="evidence" value="ECO:0007669"/>
    <property type="project" value="TreeGrafter"/>
</dbReference>
<dbReference type="CDD" id="cd08771">
    <property type="entry name" value="DLP_1"/>
    <property type="match status" value="1"/>
</dbReference>
<dbReference type="InterPro" id="IPR022812">
    <property type="entry name" value="Dynamin"/>
</dbReference>
<dbReference type="GO" id="GO:0008017">
    <property type="term" value="F:microtubule binding"/>
    <property type="evidence" value="ECO:0007669"/>
    <property type="project" value="TreeGrafter"/>
</dbReference>
<comment type="caution">
    <text evidence="4">The sequence shown here is derived from an EMBL/GenBank/DDBJ whole genome shotgun (WGS) entry which is preliminary data.</text>
</comment>
<name>A0A8H4NV63_9HYPO</name>
<keyword evidence="5" id="KW-1185">Reference proteome</keyword>
<sequence length="920" mass="102566">MEFRMSWIVTLPIVPQFHTTNWLSKTIKQFFISKSSTDLTQPPERSTTESSFDMMNGIFSSPWGHGGNSPTWPSSKKVDNLDPPLPNWGGIQSLIDESQVSLFDAFQKLSRLRSDRNIAVPQLVVVGDQSSGKSSLLEAIARFPFPVHGGLCTRFPIKLVLRRSSEVRISYFIEPGSSRSEDDRDRLRAFEGHLANTEMFGECMARAAAVLGVPIPAGHDKTRDGRSASQETVAGFTDDVLVVIQCGPHLPYLDVLDLPGIFQASSYGQTDADRTIVTTMVEKYIQEESNLVLLVTHAGNSYNNSNAVQIVQSMLARDSHLAQRLVGILTHPEFADDPDALEQARDVLHGRKDSAIPKWHVVKNWNRTETSRVPLQQRDDHEDAWFLDTANGWHDAPKTKVGTKALRVALKDMIWKHIQAMLPKLVDRLQKETTAIQNRVNLNGILRIDDRGRRAYLSRIALAFERFSTQGCQGTYINPSCRKPHLSTASCRTCDGFFGKFGKENPHEQDKKLRANIKALSTLFASALHECGRTQRINGTQESTTVLKSSVDNLVAKIIPANAAQTQQQKKKDESSDGFKTIDNVVQATYDTLMDVVNPSLQEAARNDGIISEAVKSKYYKHDKSEATTREKHERWVAERIQRWSGGDAPGETNPVVFSGLSEWQSEKWADIASKHLDAVWRAVRRFIDAVLSAACDDEDVRKALQEYQILPKLGEMEATSHGDLRRLLDCHGRDSTWFSHGFVNLARLRGQKDQLATHQGMGNRSIFSEKLLNSATDAIIKGLAAKGLGLDVVAPVVEASLSQVFRLSGKPTDAVVGLVPADYNICAASRVILQEESCYEMSMVAFVGYVNTWVVGQGILDQLPTEILTQEMVREMDEEIVEKIAGQTEAAMAHHARDKVDLQTMNEVMKTIKGYMKAW</sequence>
<protein>
    <submittedName>
        <fullName evidence="4">Dynamin-1-like protein</fullName>
    </submittedName>
</protein>
<dbReference type="GO" id="GO:0016559">
    <property type="term" value="P:peroxisome fission"/>
    <property type="evidence" value="ECO:0007669"/>
    <property type="project" value="TreeGrafter"/>
</dbReference>
<dbReference type="Pfam" id="PF01031">
    <property type="entry name" value="Dynamin_M"/>
    <property type="match status" value="1"/>
</dbReference>
<dbReference type="InterPro" id="IPR027417">
    <property type="entry name" value="P-loop_NTPase"/>
</dbReference>
<dbReference type="AlphaFoldDB" id="A0A8H4NV63"/>
<dbReference type="SMART" id="SM00053">
    <property type="entry name" value="DYNc"/>
    <property type="match status" value="1"/>
</dbReference>
<organism evidence="4 5">
    <name type="scientific">Fusarium austroafricanum</name>
    <dbReference type="NCBI Taxonomy" id="2364996"/>
    <lineage>
        <taxon>Eukaryota</taxon>
        <taxon>Fungi</taxon>
        <taxon>Dikarya</taxon>
        <taxon>Ascomycota</taxon>
        <taxon>Pezizomycotina</taxon>
        <taxon>Sordariomycetes</taxon>
        <taxon>Hypocreomycetidae</taxon>
        <taxon>Hypocreales</taxon>
        <taxon>Nectriaceae</taxon>
        <taxon>Fusarium</taxon>
        <taxon>Fusarium concolor species complex</taxon>
    </lineage>
</organism>